<evidence type="ECO:0000259" key="1">
    <source>
        <dbReference type="SMART" id="SM00822"/>
    </source>
</evidence>
<dbReference type="Pfam" id="PF00106">
    <property type="entry name" value="adh_short"/>
    <property type="match status" value="1"/>
</dbReference>
<dbReference type="eggNOG" id="COG1028">
    <property type="taxonomic scope" value="Bacteria"/>
</dbReference>
<gene>
    <name evidence="2" type="ORF">GOHSU_29_00330</name>
</gene>
<sequence length="316" mass="34543">MDLVDAALERTVVPGYSKIGFRVRAAEWPDDDPAPGALIGRTVLVTGATSGIGAAIAGRVTDLGGHAVLIGRHRQRAGAVREQIVRRNPAAEVSIELADVSDLGQVRRLAGRLEQGPVDAIVHNAGVMPPERTDSVDGHELSLATHVLGPLLLTDLLLPRLAQSPDPRVIFMSSGGMYTTGLPVDDLQYRSGDYRGARAYARSKRVQTALLPLLAERWGPADVMVAAMHPGWVDTPGVSDSLPRFARLTRPLLRSADQGADTAVWLLATRPAPATGEFWHDRRSRRLHYRKRTEFSETERRAVWREVRAAAEMEER</sequence>
<dbReference type="OrthoDB" id="3772961at2"/>
<dbReference type="InterPro" id="IPR036291">
    <property type="entry name" value="NAD(P)-bd_dom_sf"/>
</dbReference>
<dbReference type="Gene3D" id="3.40.50.720">
    <property type="entry name" value="NAD(P)-binding Rossmann-like Domain"/>
    <property type="match status" value="1"/>
</dbReference>
<accession>L7LA96</accession>
<dbReference type="PRINTS" id="PR00081">
    <property type="entry name" value="GDHRDH"/>
</dbReference>
<dbReference type="STRING" id="1121927.GOHSU_29_00330"/>
<feature type="domain" description="Ketoreductase" evidence="1">
    <location>
        <begin position="41"/>
        <end position="221"/>
    </location>
</feature>
<comment type="caution">
    <text evidence="2">The sequence shown here is derived from an EMBL/GenBank/DDBJ whole genome shotgun (WGS) entry which is preliminary data.</text>
</comment>
<dbReference type="EMBL" id="BANT01000029">
    <property type="protein sequence ID" value="GAC58050.1"/>
    <property type="molecule type" value="Genomic_DNA"/>
</dbReference>
<organism evidence="2 3">
    <name type="scientific">Gordonia hirsuta DSM 44140 = NBRC 16056</name>
    <dbReference type="NCBI Taxonomy" id="1121927"/>
    <lineage>
        <taxon>Bacteria</taxon>
        <taxon>Bacillati</taxon>
        <taxon>Actinomycetota</taxon>
        <taxon>Actinomycetes</taxon>
        <taxon>Mycobacteriales</taxon>
        <taxon>Gordoniaceae</taxon>
        <taxon>Gordonia</taxon>
    </lineage>
</organism>
<proteinExistence type="predicted"/>
<dbReference type="InterPro" id="IPR002347">
    <property type="entry name" value="SDR_fam"/>
</dbReference>
<name>L7LA96_9ACTN</name>
<dbReference type="Proteomes" id="UP000053405">
    <property type="component" value="Unassembled WGS sequence"/>
</dbReference>
<reference evidence="2 3" key="1">
    <citation type="submission" date="2012-12" db="EMBL/GenBank/DDBJ databases">
        <title>Whole genome shotgun sequence of Gordonia hirsuta NBRC 16056.</title>
        <authorList>
            <person name="Isaki-Nakamura S."/>
            <person name="Hosoyama A."/>
            <person name="Tsuchikane K."/>
            <person name="Katsumata H."/>
            <person name="Baba S."/>
            <person name="Yamazaki S."/>
            <person name="Fujita N."/>
        </authorList>
    </citation>
    <scope>NUCLEOTIDE SEQUENCE [LARGE SCALE GENOMIC DNA]</scope>
    <source>
        <strain evidence="2 3">NBRC 16056</strain>
    </source>
</reference>
<keyword evidence="3" id="KW-1185">Reference proteome</keyword>
<dbReference type="PANTHER" id="PTHR44656">
    <property type="entry name" value="DEHYDROGENASE/REDUCTASE SDR FAMILY MEMBER 12"/>
    <property type="match status" value="1"/>
</dbReference>
<dbReference type="SMART" id="SM00822">
    <property type="entry name" value="PKS_KR"/>
    <property type="match status" value="1"/>
</dbReference>
<dbReference type="AlphaFoldDB" id="L7LA96"/>
<dbReference type="InterPro" id="IPR057326">
    <property type="entry name" value="KR_dom"/>
</dbReference>
<evidence type="ECO:0000313" key="3">
    <source>
        <dbReference type="Proteomes" id="UP000053405"/>
    </source>
</evidence>
<dbReference type="RefSeq" id="WP_005941381.1">
    <property type="nucleotide sequence ID" value="NZ_ATVK01000015.1"/>
</dbReference>
<dbReference type="PANTHER" id="PTHR44656:SF7">
    <property type="entry name" value="DEHYDROGENASE_REDUCTASE SDR FAMILY MEMBER 12"/>
    <property type="match status" value="1"/>
</dbReference>
<dbReference type="SUPFAM" id="SSF51735">
    <property type="entry name" value="NAD(P)-binding Rossmann-fold domains"/>
    <property type="match status" value="1"/>
</dbReference>
<evidence type="ECO:0000313" key="2">
    <source>
        <dbReference type="EMBL" id="GAC58050.1"/>
    </source>
</evidence>
<dbReference type="InterPro" id="IPR052992">
    <property type="entry name" value="SDR_member_12"/>
</dbReference>
<protein>
    <submittedName>
        <fullName evidence="2">Putative oxidoreductase</fullName>
    </submittedName>
</protein>